<sequence length="71" mass="7795">MYFLILISPASVGLARLRSGELPPKPKPSSTPSIVAKFYGSLTSKEIHWALKPPGQSLKRWKGIPSCSKRC</sequence>
<reference evidence="1" key="1">
    <citation type="submission" date="2018-01" db="EMBL/GenBank/DDBJ databases">
        <title>An insight into the sialome of Amazonian anophelines.</title>
        <authorList>
            <person name="Ribeiro J.M."/>
            <person name="Scarpassa V."/>
            <person name="Calvo E."/>
        </authorList>
    </citation>
    <scope>NUCLEOTIDE SEQUENCE</scope>
    <source>
        <tissue evidence="1">Salivary glands</tissue>
    </source>
</reference>
<name>A0A2M4B433_9DIPT</name>
<evidence type="ECO:0000313" key="1">
    <source>
        <dbReference type="EMBL" id="MBW47814.1"/>
    </source>
</evidence>
<dbReference type="EMBL" id="GGFK01014493">
    <property type="protein sequence ID" value="MBW47814.1"/>
    <property type="molecule type" value="Transcribed_RNA"/>
</dbReference>
<dbReference type="AlphaFoldDB" id="A0A2M4B433"/>
<protein>
    <submittedName>
        <fullName evidence="1">Putative secreted protein</fullName>
    </submittedName>
</protein>
<proteinExistence type="predicted"/>
<organism evidence="1">
    <name type="scientific">Anopheles triannulatus</name>
    <dbReference type="NCBI Taxonomy" id="58253"/>
    <lineage>
        <taxon>Eukaryota</taxon>
        <taxon>Metazoa</taxon>
        <taxon>Ecdysozoa</taxon>
        <taxon>Arthropoda</taxon>
        <taxon>Hexapoda</taxon>
        <taxon>Insecta</taxon>
        <taxon>Pterygota</taxon>
        <taxon>Neoptera</taxon>
        <taxon>Endopterygota</taxon>
        <taxon>Diptera</taxon>
        <taxon>Nematocera</taxon>
        <taxon>Culicoidea</taxon>
        <taxon>Culicidae</taxon>
        <taxon>Anophelinae</taxon>
        <taxon>Anopheles</taxon>
    </lineage>
</organism>
<accession>A0A2M4B433</accession>